<reference evidence="2" key="1">
    <citation type="journal article" date="2020" name="Fungal Divers.">
        <title>Resolving the Mortierellaceae phylogeny through synthesis of multi-gene phylogenetics and phylogenomics.</title>
        <authorList>
            <person name="Vandepol N."/>
            <person name="Liber J."/>
            <person name="Desiro A."/>
            <person name="Na H."/>
            <person name="Kennedy M."/>
            <person name="Barry K."/>
            <person name="Grigoriev I.V."/>
            <person name="Miller A.N."/>
            <person name="O'Donnell K."/>
            <person name="Stajich J.E."/>
            <person name="Bonito G."/>
        </authorList>
    </citation>
    <scope>NUCLEOTIDE SEQUENCE</scope>
    <source>
        <strain evidence="2">KOD1015</strain>
    </source>
</reference>
<gene>
    <name evidence="2" type="ORF">BGW38_001941</name>
</gene>
<dbReference type="InterPro" id="IPR013752">
    <property type="entry name" value="KPA_reductase"/>
</dbReference>
<feature type="domain" description="Ketopantoate reductase C-terminal" evidence="1">
    <location>
        <begin position="11"/>
        <end position="78"/>
    </location>
</feature>
<name>A0A9P6FT28_9FUNG</name>
<protein>
    <recommendedName>
        <fullName evidence="1">Ketopantoate reductase C-terminal domain-containing protein</fullName>
    </recommendedName>
</protein>
<organism evidence="2 3">
    <name type="scientific">Lunasporangiospora selenospora</name>
    <dbReference type="NCBI Taxonomy" id="979761"/>
    <lineage>
        <taxon>Eukaryota</taxon>
        <taxon>Fungi</taxon>
        <taxon>Fungi incertae sedis</taxon>
        <taxon>Mucoromycota</taxon>
        <taxon>Mortierellomycotina</taxon>
        <taxon>Mortierellomycetes</taxon>
        <taxon>Mortierellales</taxon>
        <taxon>Mortierellaceae</taxon>
        <taxon>Lunasporangiospora</taxon>
    </lineage>
</organism>
<evidence type="ECO:0000313" key="3">
    <source>
        <dbReference type="Proteomes" id="UP000780801"/>
    </source>
</evidence>
<comment type="caution">
    <text evidence="2">The sequence shown here is derived from an EMBL/GenBank/DDBJ whole genome shotgun (WGS) entry which is preliminary data.</text>
</comment>
<dbReference type="SUPFAM" id="SSF48179">
    <property type="entry name" value="6-phosphogluconate dehydrogenase C-terminal domain-like"/>
    <property type="match status" value="1"/>
</dbReference>
<feature type="non-terminal residue" evidence="2">
    <location>
        <position position="1"/>
    </location>
</feature>
<dbReference type="OrthoDB" id="73846at2759"/>
<dbReference type="EMBL" id="JAABOA010001643">
    <property type="protein sequence ID" value="KAF9581152.1"/>
    <property type="molecule type" value="Genomic_DNA"/>
</dbReference>
<dbReference type="InterPro" id="IPR008927">
    <property type="entry name" value="6-PGluconate_DH-like_C_sf"/>
</dbReference>
<dbReference type="Proteomes" id="UP000780801">
    <property type="component" value="Unassembled WGS sequence"/>
</dbReference>
<accession>A0A9P6FT28</accession>
<dbReference type="InterPro" id="IPR013328">
    <property type="entry name" value="6PGD_dom2"/>
</dbReference>
<dbReference type="AlphaFoldDB" id="A0A9P6FT28"/>
<dbReference type="Pfam" id="PF08546">
    <property type="entry name" value="ApbA_C"/>
    <property type="match status" value="1"/>
</dbReference>
<proteinExistence type="predicted"/>
<evidence type="ECO:0000313" key="2">
    <source>
        <dbReference type="EMBL" id="KAF9581152.1"/>
    </source>
</evidence>
<dbReference type="Gene3D" id="1.10.1040.10">
    <property type="entry name" value="N-(1-d-carboxylethyl)-l-norvaline Dehydrogenase, domain 2"/>
    <property type="match status" value="1"/>
</dbReference>
<evidence type="ECO:0000259" key="1">
    <source>
        <dbReference type="Pfam" id="PF08546"/>
    </source>
</evidence>
<sequence length="90" mass="10187">TLGPQLQNEFLSLEAMTENTRRILGATRQNRCSMLQDYTNGSAECEIDYMNGVLVQMALRSGVEPRLHRMVSTNIKEKFVTPRNVSSPKL</sequence>
<keyword evidence="3" id="KW-1185">Reference proteome</keyword>